<comment type="caution">
    <text evidence="2">The sequence shown here is derived from an EMBL/GenBank/DDBJ whole genome shotgun (WGS) entry which is preliminary data.</text>
</comment>
<feature type="transmembrane region" description="Helical" evidence="1">
    <location>
        <begin position="173"/>
        <end position="193"/>
    </location>
</feature>
<feature type="transmembrane region" description="Helical" evidence="1">
    <location>
        <begin position="351"/>
        <end position="371"/>
    </location>
</feature>
<gene>
    <name evidence="2" type="ORF">L0665_05195</name>
</gene>
<dbReference type="EMBL" id="JAKELO010000002">
    <property type="protein sequence ID" value="MDE4908003.1"/>
    <property type="molecule type" value="Genomic_DNA"/>
</dbReference>
<dbReference type="RefSeq" id="WP_274924642.1">
    <property type="nucleotide sequence ID" value="NZ_JAKELO010000002.1"/>
</dbReference>
<evidence type="ECO:0000313" key="2">
    <source>
        <dbReference type="EMBL" id="MDE4908003.1"/>
    </source>
</evidence>
<reference evidence="2" key="1">
    <citation type="submission" date="2022-01" db="EMBL/GenBank/DDBJ databases">
        <title>Draft genome of Methanogenium marinum DSM 15558.</title>
        <authorList>
            <person name="Chen S.-C."/>
            <person name="You Y.-T."/>
        </authorList>
    </citation>
    <scope>NUCLEOTIDE SEQUENCE</scope>
    <source>
        <strain evidence="2">DSM 15558</strain>
    </source>
</reference>
<accession>A0A9Q4KTL3</accession>
<feature type="transmembrane region" description="Helical" evidence="1">
    <location>
        <begin position="141"/>
        <end position="166"/>
    </location>
</feature>
<feature type="transmembrane region" description="Helical" evidence="1">
    <location>
        <begin position="52"/>
        <end position="76"/>
    </location>
</feature>
<protein>
    <submittedName>
        <fullName evidence="2">Uncharacterized protein</fullName>
    </submittedName>
</protein>
<feature type="transmembrane region" description="Helical" evidence="1">
    <location>
        <begin position="309"/>
        <end position="339"/>
    </location>
</feature>
<organism evidence="2 3">
    <name type="scientific">Methanogenium marinum</name>
    <dbReference type="NCBI Taxonomy" id="348610"/>
    <lineage>
        <taxon>Archaea</taxon>
        <taxon>Methanobacteriati</taxon>
        <taxon>Methanobacteriota</taxon>
        <taxon>Stenosarchaea group</taxon>
        <taxon>Methanomicrobia</taxon>
        <taxon>Methanomicrobiales</taxon>
        <taxon>Methanomicrobiaceae</taxon>
        <taxon>Methanogenium</taxon>
    </lineage>
</organism>
<name>A0A9Q4KTL3_9EURY</name>
<feature type="transmembrane region" description="Helical" evidence="1">
    <location>
        <begin position="377"/>
        <end position="401"/>
    </location>
</feature>
<dbReference type="AlphaFoldDB" id="A0A9Q4KTL3"/>
<keyword evidence="3" id="KW-1185">Reference proteome</keyword>
<dbReference type="Proteomes" id="UP001143747">
    <property type="component" value="Unassembled WGS sequence"/>
</dbReference>
<proteinExistence type="predicted"/>
<keyword evidence="1" id="KW-0812">Transmembrane</keyword>
<feature type="transmembrane region" description="Helical" evidence="1">
    <location>
        <begin position="437"/>
        <end position="453"/>
    </location>
</feature>
<evidence type="ECO:0000313" key="3">
    <source>
        <dbReference type="Proteomes" id="UP001143747"/>
    </source>
</evidence>
<sequence length="468" mass="51713">MFEMFTSMFKEEWRMHSTLFGSLNFALFPVLIFGIAFMGAFLLPFIGSVMDVSVLVFLMHGNFALLGIMVGSFGLLGKEIMNRRFGQASLIAYSARSLPVTEKRIFLNFVIKDIVYYFILWVLPFCMGFILAAPLMGMSLYYPLLTLLTLTLSFLTGLCAVFLLSAGYSRNKAAFGGIIAIMAVSAGLFVFGFNGGATALFPPLAVFYSFSAGSLAVALGVILVLFALSMIFFTSEYQSAEKHYKNRHPLLSKRLDMLPEHDLVAKDFIDLYRSGIGVGQTLFSFILPLGIIWLILSLMGGFLPEDLVLLMFAVVTGVISSTMYTWLTEFDAIASYMFLPLRVSSVIKAKIESFTVLQVVPVIFLACVALFSGTAAYIPHALVISLCISFYALSVLVRLCGLSPTTLIYNARVFLTYMLLIGPPVLILIALTFASPLFAFAGIFLLIPSWYFIQSGFKKWDNAEFTGF</sequence>
<feature type="transmembrane region" description="Helical" evidence="1">
    <location>
        <begin position="205"/>
        <end position="233"/>
    </location>
</feature>
<feature type="transmembrane region" description="Helical" evidence="1">
    <location>
        <begin position="413"/>
        <end position="431"/>
    </location>
</feature>
<evidence type="ECO:0000256" key="1">
    <source>
        <dbReference type="SAM" id="Phobius"/>
    </source>
</evidence>
<keyword evidence="1" id="KW-0472">Membrane</keyword>
<feature type="transmembrane region" description="Helical" evidence="1">
    <location>
        <begin position="114"/>
        <end position="135"/>
    </location>
</feature>
<keyword evidence="1" id="KW-1133">Transmembrane helix</keyword>
<feature type="transmembrane region" description="Helical" evidence="1">
    <location>
        <begin position="282"/>
        <end position="303"/>
    </location>
</feature>
<feature type="transmembrane region" description="Helical" evidence="1">
    <location>
        <begin position="21"/>
        <end position="46"/>
    </location>
</feature>